<name>A0A7J6J854_COLFN</name>
<accession>A0A7J6J854</accession>
<dbReference type="InterPro" id="IPR013785">
    <property type="entry name" value="Aldolase_TIM"/>
</dbReference>
<proteinExistence type="inferred from homology"/>
<evidence type="ECO:0000313" key="3">
    <source>
        <dbReference type="EMBL" id="KAF4485099.1"/>
    </source>
</evidence>
<gene>
    <name evidence="3" type="primary">HSA32</name>
    <name evidence="3" type="ORF">CGGC5_v008303</name>
</gene>
<dbReference type="AlphaFoldDB" id="A0A7J6J854"/>
<dbReference type="GeneID" id="43609925"/>
<evidence type="ECO:0000256" key="1">
    <source>
        <dbReference type="ARBA" id="ARBA00010424"/>
    </source>
</evidence>
<dbReference type="Pfam" id="PF02679">
    <property type="entry name" value="ComA"/>
    <property type="match status" value="1"/>
</dbReference>
<dbReference type="OrthoDB" id="4832821at2759"/>
<dbReference type="CDD" id="cd12148">
    <property type="entry name" value="fungal_TF_MHR"/>
    <property type="match status" value="1"/>
</dbReference>
<feature type="region of interest" description="Disordered" evidence="2">
    <location>
        <begin position="1"/>
        <end position="27"/>
    </location>
</feature>
<dbReference type="SUPFAM" id="SSF102110">
    <property type="entry name" value="(2r)-phospho-3-sulfolactate synthase ComA"/>
    <property type="match status" value="1"/>
</dbReference>
<evidence type="ECO:0000313" key="4">
    <source>
        <dbReference type="Proteomes" id="UP000011096"/>
    </source>
</evidence>
<dbReference type="InterPro" id="IPR036112">
    <property type="entry name" value="ComA_synth_sf"/>
</dbReference>
<evidence type="ECO:0000256" key="2">
    <source>
        <dbReference type="SAM" id="MobiDB-lite"/>
    </source>
</evidence>
<dbReference type="InterPro" id="IPR003830">
    <property type="entry name" value="ComA_synth"/>
</dbReference>
<dbReference type="RefSeq" id="XP_031891869.2">
    <property type="nucleotide sequence ID" value="XM_032025776.2"/>
</dbReference>
<dbReference type="InParanoid" id="A0A7J6J854"/>
<reference evidence="3 4" key="2">
    <citation type="submission" date="2020-04" db="EMBL/GenBank/DDBJ databases">
        <title>Genome sequencing and assembly of multiple isolates from the Colletotrichum gloeosporioides species complex.</title>
        <authorList>
            <person name="Gan P."/>
            <person name="Shirasu K."/>
        </authorList>
    </citation>
    <scope>NUCLEOTIDE SEQUENCE [LARGE SCALE GENOMIC DNA]</scope>
    <source>
        <strain evidence="3 4">Nara gc5</strain>
    </source>
</reference>
<keyword evidence="4" id="KW-1185">Reference proteome</keyword>
<feature type="compositionally biased region" description="Polar residues" evidence="2">
    <location>
        <begin position="15"/>
        <end position="27"/>
    </location>
</feature>
<dbReference type="PANTHER" id="PTHR48413:SF1">
    <property type="entry name" value="PROTEIN HEAT-STRESS-ASSOCIATED 32"/>
    <property type="match status" value="1"/>
</dbReference>
<comment type="similarity">
    <text evidence="1">Belongs to the phosphosulfolactate synthase family.</text>
</comment>
<organism evidence="3 4">
    <name type="scientific">Colletotrichum fructicola (strain Nara gc5)</name>
    <name type="common">Anthracnose fungus</name>
    <name type="synonym">Colletotrichum gloeosporioides (strain Nara gc5)</name>
    <dbReference type="NCBI Taxonomy" id="1213859"/>
    <lineage>
        <taxon>Eukaryota</taxon>
        <taxon>Fungi</taxon>
        <taxon>Dikarya</taxon>
        <taxon>Ascomycota</taxon>
        <taxon>Pezizomycotina</taxon>
        <taxon>Sordariomycetes</taxon>
        <taxon>Hypocreomycetidae</taxon>
        <taxon>Glomerellales</taxon>
        <taxon>Glomerellaceae</taxon>
        <taxon>Colletotrichum</taxon>
        <taxon>Colletotrichum gloeosporioides species complex</taxon>
    </lineage>
</organism>
<comment type="caution">
    <text evidence="3">The sequence shown here is derived from an EMBL/GenBank/DDBJ whole genome shotgun (WGS) entry which is preliminary data.</text>
</comment>
<dbReference type="PANTHER" id="PTHR48413">
    <property type="match status" value="1"/>
</dbReference>
<reference evidence="3 4" key="1">
    <citation type="submission" date="2012-08" db="EMBL/GenBank/DDBJ databases">
        <authorList>
            <person name="Gan P.H.P."/>
            <person name="Ikeda K."/>
            <person name="Irieda H."/>
            <person name="Narusaka M."/>
            <person name="O'Connell R.J."/>
            <person name="Narusaka Y."/>
            <person name="Takano Y."/>
            <person name="Kubo Y."/>
            <person name="Shirasu K."/>
        </authorList>
    </citation>
    <scope>NUCLEOTIDE SEQUENCE [LARGE SCALE GENOMIC DNA]</scope>
    <source>
        <strain evidence="3 4">Nara gc5</strain>
    </source>
</reference>
<dbReference type="Proteomes" id="UP000011096">
    <property type="component" value="Unassembled WGS sequence"/>
</dbReference>
<sequence length="806" mass="89245">MTRDQPSGDVDRVSRQSPSTPNSHSTTLGLDLSFEADCFGFDLAGESFDDFFPFPASAGLADFTGVDSAAVWQSAGDKPGPLLAEPSVQSHGEVSDVINDDNRHLIQHYLEVIKGYSKVDDRAKESSNLFVSAFTQSLTFPPLLYAILAFSASHLSINDPTFCDGASRFNQLAEETFCQYRETHAKEIASLLSALFIRIKQLHVMGGSMDALFDLMTEVVEIVSTKECERALADPNSLVRRIVLRLALLDARGTCFRLGRGKLVRALERIPALSFLFAFNTSVVSTPSYSLLRADILRHRIGEIDARLHDQLEAEFASSAPVRTAEIKLLYENIRRELERCDRDSPRSTGAQASDISTNEVLGTAEYNYHIISSALHSAILYLSQVYPMPIFDVNQSISNILRHQLRIQHDPSRANSPPSILPSSMFLAGLSTTDPIYRDWVIKTLREAEPWGVYIKKMRLLLEAIHTMQAGGKKVHICDAMDQVTASRAALRPAASALRTASAASAPLTRSFTASTPAASTAAARPKVMLEDENGYGFIRHNPRDPKPRTKSVTEIRGPYYSVMGKRYLEDVLETMGHYVDGLKFAGGSFSLFPEDKLKELIDLAHHHDVYVSTGGWIEHVLTQSAPLTAVDRYLETCKRLGFDVIELSTGFLSLPPSDWLRLVERVQSFNLTPKPEIGIQFGAGGDTSSAGLESMGSQSDPSKLVDLGKRFIDMGVERIMIESEGITENVASWRTDVIQKILWDLPMEKVMFEAADPAVFNWYVREFGVDVNLFVDHSQIVQLSGLRAGIWGMADTFGKITTFR</sequence>
<dbReference type="EMBL" id="ANPB02000004">
    <property type="protein sequence ID" value="KAF4485099.1"/>
    <property type="molecule type" value="Genomic_DNA"/>
</dbReference>
<protein>
    <submittedName>
        <fullName evidence="3">Protein HEAT-STRESS-ASSOCIATED 32</fullName>
    </submittedName>
</protein>
<dbReference type="Gene3D" id="3.20.20.70">
    <property type="entry name" value="Aldolase class I"/>
    <property type="match status" value="1"/>
</dbReference>